<evidence type="ECO:0000313" key="5">
    <source>
        <dbReference type="EMBL" id="CAF4026964.1"/>
    </source>
</evidence>
<sequence>MDGVIKFYELAPSTGSTHYFSPNTWKTRMGLLHKGVKFETIPATLLDFRGDLARRSNQPKISAPAIELPDGTFIYDSFRIAEWLETAYPNAPSLFTGDGKLSSEARPEHVTIGKNYARLIDLGLGASKPEWAVWFDLFFPQLDKLIAGDDHRAYFISDVRHGPQGYQKLMALDRQEYIRRAKMNIQPLVQVLRERPHEYFQGTHPGQVDYVIFGRYAYCRALDATLTKEIWNDQGEELNDWIEKLCQAYDGHAQNIFDSLPVIE</sequence>
<evidence type="ECO:0000313" key="2">
    <source>
        <dbReference type="EMBL" id="CAF1269394.1"/>
    </source>
</evidence>
<evidence type="ECO:0000313" key="7">
    <source>
        <dbReference type="Proteomes" id="UP000663824"/>
    </source>
</evidence>
<dbReference type="SUPFAM" id="SSF52833">
    <property type="entry name" value="Thioredoxin-like"/>
    <property type="match status" value="1"/>
</dbReference>
<dbReference type="EMBL" id="CAJNOW010002560">
    <property type="protein sequence ID" value="CAF1356972.1"/>
    <property type="molecule type" value="Genomic_DNA"/>
</dbReference>
<accession>A0A816KUM5</accession>
<dbReference type="PROSITE" id="PS50404">
    <property type="entry name" value="GST_NTER"/>
    <property type="match status" value="1"/>
</dbReference>
<dbReference type="Pfam" id="PF13409">
    <property type="entry name" value="GST_N_2"/>
    <property type="match status" value="1"/>
</dbReference>
<dbReference type="OrthoDB" id="4951845at2759"/>
<dbReference type="InterPro" id="IPR004045">
    <property type="entry name" value="Glutathione_S-Trfase_N"/>
</dbReference>
<evidence type="ECO:0000313" key="4">
    <source>
        <dbReference type="EMBL" id="CAF1920161.1"/>
    </source>
</evidence>
<dbReference type="AlphaFoldDB" id="A0A816KUM5"/>
<dbReference type="Proteomes" id="UP000663855">
    <property type="component" value="Unassembled WGS sequence"/>
</dbReference>
<dbReference type="EMBL" id="CAJNRE010000121">
    <property type="protein sequence ID" value="CAF1920161.1"/>
    <property type="molecule type" value="Genomic_DNA"/>
</dbReference>
<gene>
    <name evidence="2" type="ORF">CJN711_LOCUS15400</name>
    <name evidence="6" type="ORF">GIL414_LOCUS68878</name>
    <name evidence="3" type="ORF">KQP761_LOCUS7534</name>
    <name evidence="4" type="ORF">MBJ925_LOCUS1855</name>
    <name evidence="5" type="ORF">SMN809_LOCUS13360</name>
</gene>
<dbReference type="Gene3D" id="3.40.30.10">
    <property type="entry name" value="Glutaredoxin"/>
    <property type="match status" value="1"/>
</dbReference>
<dbReference type="SUPFAM" id="SSF47616">
    <property type="entry name" value="GST C-terminal domain-like"/>
    <property type="match status" value="1"/>
</dbReference>
<proteinExistence type="predicted"/>
<evidence type="ECO:0000313" key="3">
    <source>
        <dbReference type="EMBL" id="CAF1356972.1"/>
    </source>
</evidence>
<dbReference type="Proteomes" id="UP000681720">
    <property type="component" value="Unassembled WGS sequence"/>
</dbReference>
<dbReference type="Gene3D" id="1.20.1050.10">
    <property type="match status" value="1"/>
</dbReference>
<feature type="domain" description="GST N-terminal" evidence="1">
    <location>
        <begin position="11"/>
        <end position="92"/>
    </location>
</feature>
<dbReference type="EMBL" id="CAJOBJ010328985">
    <property type="protein sequence ID" value="CAF5179653.1"/>
    <property type="molecule type" value="Genomic_DNA"/>
</dbReference>
<dbReference type="Proteomes" id="UP000676336">
    <property type="component" value="Unassembled WGS sequence"/>
</dbReference>
<dbReference type="EMBL" id="CAJOBI010005264">
    <property type="protein sequence ID" value="CAF4026964.1"/>
    <property type="molecule type" value="Genomic_DNA"/>
</dbReference>
<evidence type="ECO:0000259" key="1">
    <source>
        <dbReference type="PROSITE" id="PS50404"/>
    </source>
</evidence>
<organism evidence="4 7">
    <name type="scientific">Rotaria magnacalcarata</name>
    <dbReference type="NCBI Taxonomy" id="392030"/>
    <lineage>
        <taxon>Eukaryota</taxon>
        <taxon>Metazoa</taxon>
        <taxon>Spiralia</taxon>
        <taxon>Gnathifera</taxon>
        <taxon>Rotifera</taxon>
        <taxon>Eurotatoria</taxon>
        <taxon>Bdelloidea</taxon>
        <taxon>Philodinida</taxon>
        <taxon>Philodinidae</taxon>
        <taxon>Rotaria</taxon>
    </lineage>
</organism>
<comment type="caution">
    <text evidence="4">The sequence shown here is derived from an EMBL/GenBank/DDBJ whole genome shotgun (WGS) entry which is preliminary data.</text>
</comment>
<evidence type="ECO:0000313" key="6">
    <source>
        <dbReference type="EMBL" id="CAF5179653.1"/>
    </source>
</evidence>
<protein>
    <recommendedName>
        <fullName evidence="1">GST N-terminal domain-containing protein</fullName>
    </recommendedName>
</protein>
<dbReference type="Proteomes" id="UP000663834">
    <property type="component" value="Unassembled WGS sequence"/>
</dbReference>
<reference evidence="4" key="1">
    <citation type="submission" date="2021-02" db="EMBL/GenBank/DDBJ databases">
        <authorList>
            <person name="Nowell W R."/>
        </authorList>
    </citation>
    <scope>NUCLEOTIDE SEQUENCE</scope>
</reference>
<dbReference type="InterPro" id="IPR036249">
    <property type="entry name" value="Thioredoxin-like_sf"/>
</dbReference>
<dbReference type="EMBL" id="CAJNOV010007096">
    <property type="protein sequence ID" value="CAF1269394.1"/>
    <property type="molecule type" value="Genomic_DNA"/>
</dbReference>
<name>A0A816KUM5_9BILA</name>
<dbReference type="InterPro" id="IPR036282">
    <property type="entry name" value="Glutathione-S-Trfase_C_sf"/>
</dbReference>
<dbReference type="Proteomes" id="UP000663824">
    <property type="component" value="Unassembled WGS sequence"/>
</dbReference>